<dbReference type="AlphaFoldDB" id="A0A6J4JS35"/>
<gene>
    <name evidence="8" type="ORF">AVDCRST_MAG56-4124</name>
</gene>
<dbReference type="PANTHER" id="PTHR33567:SF3">
    <property type="entry name" value="CHROMATE ION TRANSPORTER (EUROFUNG)"/>
    <property type="match status" value="1"/>
</dbReference>
<keyword evidence="3" id="KW-1003">Cell membrane</keyword>
<feature type="transmembrane region" description="Helical" evidence="7">
    <location>
        <begin position="44"/>
        <end position="61"/>
    </location>
</feature>
<feature type="transmembrane region" description="Helical" evidence="7">
    <location>
        <begin position="20"/>
        <end position="38"/>
    </location>
</feature>
<feature type="transmembrane region" description="Helical" evidence="7">
    <location>
        <begin position="145"/>
        <end position="170"/>
    </location>
</feature>
<feature type="transmembrane region" description="Helical" evidence="7">
    <location>
        <begin position="81"/>
        <end position="102"/>
    </location>
</feature>
<keyword evidence="5 7" id="KW-1133">Transmembrane helix</keyword>
<dbReference type="InterPro" id="IPR003370">
    <property type="entry name" value="Chromate_transpt"/>
</dbReference>
<evidence type="ECO:0000313" key="8">
    <source>
        <dbReference type="EMBL" id="CAA9285952.1"/>
    </source>
</evidence>
<feature type="transmembrane region" description="Helical" evidence="7">
    <location>
        <begin position="243"/>
        <end position="276"/>
    </location>
</feature>
<evidence type="ECO:0000256" key="1">
    <source>
        <dbReference type="ARBA" id="ARBA00004651"/>
    </source>
</evidence>
<feature type="transmembrane region" description="Helical" evidence="7">
    <location>
        <begin position="114"/>
        <end position="133"/>
    </location>
</feature>
<protein>
    <submittedName>
        <fullName evidence="8">Chromate transport protein ChrA</fullName>
    </submittedName>
</protein>
<sequence length="277" mass="30498">MQPMAVGFMTYGGYQIGRKVIRTELSVGIAVVAAVVSFFVQTPWMAPLVLFGGGGVTAFRFQKLERKEKKDPFRVDWSNFVLFISVAILAAIVGALTRWLPIRLFENFYRNGSIIYGGGQALVPLLFTEFVRFKKKQYLSAEEFLSGLAIAQVVPGPNFSFTSFIGVLAMRDYGVGGEVLGSFMAAAGIFLPGTFLIFFVYHFWNQLKQYRIVRASLEGINAASTGMIASAAVLLLRQLDHSVLSLFIVAATFCLLQFTRIPQILLILAGLLLGVLL</sequence>
<evidence type="ECO:0000256" key="6">
    <source>
        <dbReference type="ARBA" id="ARBA00023136"/>
    </source>
</evidence>
<evidence type="ECO:0000256" key="3">
    <source>
        <dbReference type="ARBA" id="ARBA00022475"/>
    </source>
</evidence>
<name>A0A6J4JS35_9SPHI</name>
<keyword evidence="4 7" id="KW-0812">Transmembrane</keyword>
<dbReference type="Pfam" id="PF02417">
    <property type="entry name" value="Chromate_transp"/>
    <property type="match status" value="1"/>
</dbReference>
<comment type="subcellular location">
    <subcellularLocation>
        <location evidence="1">Cell membrane</location>
        <topology evidence="1">Multi-pass membrane protein</topology>
    </subcellularLocation>
</comment>
<dbReference type="PANTHER" id="PTHR33567">
    <property type="entry name" value="CHROMATE ION TRANSPORTER (EUROFUNG)"/>
    <property type="match status" value="1"/>
</dbReference>
<evidence type="ECO:0000256" key="5">
    <source>
        <dbReference type="ARBA" id="ARBA00022989"/>
    </source>
</evidence>
<accession>A0A6J4JS35</accession>
<evidence type="ECO:0000256" key="4">
    <source>
        <dbReference type="ARBA" id="ARBA00022692"/>
    </source>
</evidence>
<organism evidence="8">
    <name type="scientific">uncultured Cytophagales bacterium</name>
    <dbReference type="NCBI Taxonomy" id="158755"/>
    <lineage>
        <taxon>Bacteria</taxon>
        <taxon>Pseudomonadati</taxon>
        <taxon>Bacteroidota</taxon>
        <taxon>Sphingobacteriia</taxon>
        <taxon>Sphingobacteriales</taxon>
        <taxon>environmental samples</taxon>
    </lineage>
</organism>
<keyword evidence="6 7" id="KW-0472">Membrane</keyword>
<evidence type="ECO:0000256" key="7">
    <source>
        <dbReference type="SAM" id="Phobius"/>
    </source>
</evidence>
<proteinExistence type="inferred from homology"/>
<dbReference type="GO" id="GO:0005886">
    <property type="term" value="C:plasma membrane"/>
    <property type="evidence" value="ECO:0007669"/>
    <property type="project" value="UniProtKB-SubCell"/>
</dbReference>
<dbReference type="EMBL" id="CADCTQ010000347">
    <property type="protein sequence ID" value="CAA9285952.1"/>
    <property type="molecule type" value="Genomic_DNA"/>
</dbReference>
<dbReference type="GO" id="GO:0015109">
    <property type="term" value="F:chromate transmembrane transporter activity"/>
    <property type="evidence" value="ECO:0007669"/>
    <property type="project" value="InterPro"/>
</dbReference>
<comment type="similarity">
    <text evidence="2">Belongs to the chromate ion transporter (CHR) (TC 2.A.51) family.</text>
</comment>
<evidence type="ECO:0000256" key="2">
    <source>
        <dbReference type="ARBA" id="ARBA00005262"/>
    </source>
</evidence>
<feature type="transmembrane region" description="Helical" evidence="7">
    <location>
        <begin position="216"/>
        <end position="237"/>
    </location>
</feature>
<reference evidence="8" key="1">
    <citation type="submission" date="2020-02" db="EMBL/GenBank/DDBJ databases">
        <authorList>
            <person name="Meier V. D."/>
        </authorList>
    </citation>
    <scope>NUCLEOTIDE SEQUENCE</scope>
    <source>
        <strain evidence="8">AVDCRST_MAG56</strain>
    </source>
</reference>
<feature type="transmembrane region" description="Helical" evidence="7">
    <location>
        <begin position="182"/>
        <end position="204"/>
    </location>
</feature>